<dbReference type="GO" id="GO:0008270">
    <property type="term" value="F:zinc ion binding"/>
    <property type="evidence" value="ECO:0007669"/>
    <property type="project" value="UniProtKB-KW"/>
</dbReference>
<keyword evidence="1" id="KW-0479">Metal-binding</keyword>
<name>A0A8K0VUX9_9PLEO</name>
<comment type="caution">
    <text evidence="6">The sequence shown here is derived from an EMBL/GenBank/DDBJ whole genome shotgun (WGS) entry which is preliminary data.</text>
</comment>
<evidence type="ECO:0000256" key="1">
    <source>
        <dbReference type="ARBA" id="ARBA00022723"/>
    </source>
</evidence>
<dbReference type="PANTHER" id="PTHR45969">
    <property type="entry name" value="RING ZINC FINGER PROTEIN-RELATED"/>
    <property type="match status" value="1"/>
</dbReference>
<dbReference type="GO" id="GO:0061630">
    <property type="term" value="F:ubiquitin protein ligase activity"/>
    <property type="evidence" value="ECO:0007669"/>
    <property type="project" value="TreeGrafter"/>
</dbReference>
<evidence type="ECO:0000256" key="2">
    <source>
        <dbReference type="ARBA" id="ARBA00022771"/>
    </source>
</evidence>
<protein>
    <recommendedName>
        <fullName evidence="5">RING-type domain-containing protein</fullName>
    </recommendedName>
</protein>
<evidence type="ECO:0000256" key="4">
    <source>
        <dbReference type="PROSITE-ProRule" id="PRU00175"/>
    </source>
</evidence>
<keyword evidence="2 4" id="KW-0863">Zinc-finger</keyword>
<reference evidence="6" key="1">
    <citation type="journal article" date="2021" name="Nat. Commun.">
        <title>Genetic determinants of endophytism in the Arabidopsis root mycobiome.</title>
        <authorList>
            <person name="Mesny F."/>
            <person name="Miyauchi S."/>
            <person name="Thiergart T."/>
            <person name="Pickel B."/>
            <person name="Atanasova L."/>
            <person name="Karlsson M."/>
            <person name="Huettel B."/>
            <person name="Barry K.W."/>
            <person name="Haridas S."/>
            <person name="Chen C."/>
            <person name="Bauer D."/>
            <person name="Andreopoulos W."/>
            <person name="Pangilinan J."/>
            <person name="LaButti K."/>
            <person name="Riley R."/>
            <person name="Lipzen A."/>
            <person name="Clum A."/>
            <person name="Drula E."/>
            <person name="Henrissat B."/>
            <person name="Kohler A."/>
            <person name="Grigoriev I.V."/>
            <person name="Martin F.M."/>
            <person name="Hacquard S."/>
        </authorList>
    </citation>
    <scope>NUCLEOTIDE SEQUENCE</scope>
    <source>
        <strain evidence="6">MPI-SDFR-AT-0120</strain>
    </source>
</reference>
<dbReference type="Gene3D" id="3.30.40.10">
    <property type="entry name" value="Zinc/RING finger domain, C3HC4 (zinc finger)"/>
    <property type="match status" value="1"/>
</dbReference>
<dbReference type="InterPro" id="IPR001841">
    <property type="entry name" value="Znf_RING"/>
</dbReference>
<dbReference type="SMART" id="SM00184">
    <property type="entry name" value="RING"/>
    <property type="match status" value="1"/>
</dbReference>
<evidence type="ECO:0000313" key="6">
    <source>
        <dbReference type="EMBL" id="KAH7079604.1"/>
    </source>
</evidence>
<dbReference type="OrthoDB" id="3800056at2759"/>
<dbReference type="Proteomes" id="UP000813461">
    <property type="component" value="Unassembled WGS sequence"/>
</dbReference>
<dbReference type="SUPFAM" id="SSF57850">
    <property type="entry name" value="RING/U-box"/>
    <property type="match status" value="1"/>
</dbReference>
<evidence type="ECO:0000259" key="5">
    <source>
        <dbReference type="PROSITE" id="PS50089"/>
    </source>
</evidence>
<proteinExistence type="predicted"/>
<dbReference type="AlphaFoldDB" id="A0A8K0VUX9"/>
<dbReference type="GO" id="GO:0016567">
    <property type="term" value="P:protein ubiquitination"/>
    <property type="evidence" value="ECO:0007669"/>
    <property type="project" value="TreeGrafter"/>
</dbReference>
<keyword evidence="7" id="KW-1185">Reference proteome</keyword>
<dbReference type="EMBL" id="JAGMVJ010000016">
    <property type="protein sequence ID" value="KAH7079604.1"/>
    <property type="molecule type" value="Genomic_DNA"/>
</dbReference>
<accession>A0A8K0VUX9</accession>
<feature type="non-terminal residue" evidence="6">
    <location>
        <position position="207"/>
    </location>
</feature>
<gene>
    <name evidence="6" type="ORF">FB567DRAFT_606961</name>
</gene>
<dbReference type="PROSITE" id="PS50089">
    <property type="entry name" value="ZF_RING_2"/>
    <property type="match status" value="1"/>
</dbReference>
<organism evidence="6 7">
    <name type="scientific">Paraphoma chrysanthemicola</name>
    <dbReference type="NCBI Taxonomy" id="798071"/>
    <lineage>
        <taxon>Eukaryota</taxon>
        <taxon>Fungi</taxon>
        <taxon>Dikarya</taxon>
        <taxon>Ascomycota</taxon>
        <taxon>Pezizomycotina</taxon>
        <taxon>Dothideomycetes</taxon>
        <taxon>Pleosporomycetidae</taxon>
        <taxon>Pleosporales</taxon>
        <taxon>Pleosporineae</taxon>
        <taxon>Phaeosphaeriaceae</taxon>
        <taxon>Paraphoma</taxon>
    </lineage>
</organism>
<sequence>MSSFPRQRTLCIYAILQRLNLYSERAQGGTLLDIETSLLQLRKDFQIPDTYDVEEEYRVCLLQCQWLIQDYDAVMQRFLQAAQKEWDGEPVVLSDISSKLPTEELSEHTCIVCCDSLTSSGVRTTCGHIYCADCLQKWISGCDNMSHTCPYCRTELFTPHYRIKDPEGAENYQEQLMNLRTERSRIQDTVISIMFFREEMQLQKLWE</sequence>
<keyword evidence="3" id="KW-0862">Zinc</keyword>
<dbReference type="PANTHER" id="PTHR45969:SF69">
    <property type="entry name" value="FINGER DOMAIN PROTEIN, PUTATIVE (AFU_ORTHOLOGUE AFUA_3G12190)-RELATED"/>
    <property type="match status" value="1"/>
</dbReference>
<dbReference type="PROSITE" id="PS00518">
    <property type="entry name" value="ZF_RING_1"/>
    <property type="match status" value="1"/>
</dbReference>
<dbReference type="InterPro" id="IPR017907">
    <property type="entry name" value="Znf_RING_CS"/>
</dbReference>
<evidence type="ECO:0000256" key="3">
    <source>
        <dbReference type="ARBA" id="ARBA00022833"/>
    </source>
</evidence>
<evidence type="ECO:0000313" key="7">
    <source>
        <dbReference type="Proteomes" id="UP000813461"/>
    </source>
</evidence>
<dbReference type="InterPro" id="IPR013083">
    <property type="entry name" value="Znf_RING/FYVE/PHD"/>
</dbReference>
<feature type="domain" description="RING-type" evidence="5">
    <location>
        <begin position="110"/>
        <end position="153"/>
    </location>
</feature>
<dbReference type="Pfam" id="PF13639">
    <property type="entry name" value="zf-RING_2"/>
    <property type="match status" value="1"/>
</dbReference>